<protein>
    <recommendedName>
        <fullName evidence="7">Titin</fullName>
    </recommendedName>
</protein>
<feature type="domain" description="Fibronectin type-III" evidence="4">
    <location>
        <begin position="683"/>
        <end position="775"/>
    </location>
</feature>
<reference evidence="5" key="3">
    <citation type="submission" date="2025-09" db="UniProtKB">
        <authorList>
            <consortium name="Ensembl"/>
        </authorList>
    </citation>
    <scope>IDENTIFICATION</scope>
</reference>
<reference evidence="5" key="2">
    <citation type="submission" date="2025-08" db="UniProtKB">
        <authorList>
            <consortium name="Ensembl"/>
        </authorList>
    </citation>
    <scope>IDENTIFICATION</scope>
</reference>
<evidence type="ECO:0000259" key="3">
    <source>
        <dbReference type="PROSITE" id="PS50835"/>
    </source>
</evidence>
<dbReference type="AlphaFoldDB" id="A0A4W5MS48"/>
<feature type="domain" description="Ig-like" evidence="3">
    <location>
        <begin position="292"/>
        <end position="379"/>
    </location>
</feature>
<dbReference type="InterPro" id="IPR013098">
    <property type="entry name" value="Ig_I-set"/>
</dbReference>
<proteinExistence type="predicted"/>
<feature type="domain" description="Fibronectin type-III" evidence="4">
    <location>
        <begin position="1"/>
        <end position="88"/>
    </location>
</feature>
<accession>A0A4W5MS48</accession>
<dbReference type="SMART" id="SM00408">
    <property type="entry name" value="IGc2"/>
    <property type="match status" value="3"/>
</dbReference>
<keyword evidence="1" id="KW-0677">Repeat</keyword>
<reference evidence="6" key="1">
    <citation type="submission" date="2018-06" db="EMBL/GenBank/DDBJ databases">
        <title>Genome assembly of Danube salmon.</title>
        <authorList>
            <person name="Macqueen D.J."/>
            <person name="Gundappa M.K."/>
        </authorList>
    </citation>
    <scope>NUCLEOTIDE SEQUENCE [LARGE SCALE GENOMIC DNA]</scope>
</reference>
<dbReference type="InterPro" id="IPR036179">
    <property type="entry name" value="Ig-like_dom_sf"/>
</dbReference>
<dbReference type="Pfam" id="PF00041">
    <property type="entry name" value="fn3"/>
    <property type="match status" value="5"/>
</dbReference>
<feature type="domain" description="Ig-like" evidence="3">
    <location>
        <begin position="396"/>
        <end position="476"/>
    </location>
</feature>
<sequence>MDDISAESVTLTWEPPSYTGGCPISNYVVQKRDTTTTNWVVVSATVARNTLKVTNLKTGAEYQFRICAENRYGKSYAIDSEPVLAQYPFKEPGPPGTPYVSSYTKDYMVVEWHKPISDGGSAIFGYHIERKEKNSILWTKINKSLIQDCRFKSTPLEEGIEYEFKVSAENIVGIGACSKLSEGYVARDPCDPPGTPEAIIVTRHSVKLKWTRPQDDGGSLITGYVVEKRNLPEGRWMKASFTNVIETVFTVLGLTEDCKYDFRIIARNAAGSISKPSESTGSITAKDEVDPPKCEVESVYSQVVIINAGETFTLEAAVQGKPIPTVQWFKSEALVENSARAEIMNSDFKAKLVVKDVIRVDGGQYTLLLTNVAGAKTVTFNVRVLDRPGPSQGPLTVSNVTCDKCSLSWLTPRADGRPTPEISWSKDEGELTNKVQIEKGANFTQLSVDICDRNDAGKYTLTLENSSGSNDTRVLAAPVTAKDVTIEPSFVMAFNTFSVQHGEDLKMEIAVRGRPAPKVVWTKDGQAIKETTRLNVSRTASSTILAIKEATRVDSGKYKITATNSIGEKVAEIGVIILDKPGPVTGPIKIEEVSSNYVNLAWEPPAYTGGCQINNYIVEKRDTTTVAWHCVSATVARTTIKVTKLKTGTEYQFRVFAENRYGKSPSLDSAAVVVQYPFSEPLAPGTPFVSSVTKDNMVVEWKVPTSDGGSPILGYHLERKEKNSILWTKLNKLLIPDCRFKTNELEEGIEYEFKVFAENIAGMSPMKITGVTAEKAYLHWSHPLHDGGASCSHYIIEKRETSRLSWTVVE</sequence>
<feature type="domain" description="Fibronectin type-III" evidence="4">
    <location>
        <begin position="192"/>
        <end position="288"/>
    </location>
</feature>
<dbReference type="SUPFAM" id="SSF49265">
    <property type="entry name" value="Fibronectin type III"/>
    <property type="match status" value="4"/>
</dbReference>
<dbReference type="InterPro" id="IPR003599">
    <property type="entry name" value="Ig_sub"/>
</dbReference>
<dbReference type="FunFam" id="2.60.40.10:FF:000003">
    <property type="entry name" value="Titin isoform E"/>
    <property type="match status" value="1"/>
</dbReference>
<dbReference type="SUPFAM" id="SSF48726">
    <property type="entry name" value="Immunoglobulin"/>
    <property type="match status" value="3"/>
</dbReference>
<dbReference type="PANTHER" id="PTHR14340:SF13">
    <property type="entry name" value="TITIN"/>
    <property type="match status" value="1"/>
</dbReference>
<dbReference type="FunFam" id="2.60.40.10:FF:000031">
    <property type="entry name" value="Myosin-binding protein C, slow type"/>
    <property type="match status" value="2"/>
</dbReference>
<dbReference type="InterPro" id="IPR003961">
    <property type="entry name" value="FN3_dom"/>
</dbReference>
<dbReference type="Ensembl" id="ENSHHUT00000042193.1">
    <property type="protein sequence ID" value="ENSHHUP00000040623.1"/>
    <property type="gene ID" value="ENSHHUG00000025069.1"/>
</dbReference>
<dbReference type="FunFam" id="2.60.40.10:FF:000034">
    <property type="entry name" value="Titin isoform A"/>
    <property type="match status" value="2"/>
</dbReference>
<dbReference type="Pfam" id="PF07679">
    <property type="entry name" value="I-set"/>
    <property type="match status" value="3"/>
</dbReference>
<keyword evidence="6" id="KW-1185">Reference proteome</keyword>
<keyword evidence="2" id="KW-0393">Immunoglobulin domain</keyword>
<name>A0A4W5MS48_9TELE</name>
<organism evidence="5 6">
    <name type="scientific">Hucho hucho</name>
    <name type="common">huchen</name>
    <dbReference type="NCBI Taxonomy" id="62062"/>
    <lineage>
        <taxon>Eukaryota</taxon>
        <taxon>Metazoa</taxon>
        <taxon>Chordata</taxon>
        <taxon>Craniata</taxon>
        <taxon>Vertebrata</taxon>
        <taxon>Euteleostomi</taxon>
        <taxon>Actinopterygii</taxon>
        <taxon>Neopterygii</taxon>
        <taxon>Teleostei</taxon>
        <taxon>Protacanthopterygii</taxon>
        <taxon>Salmoniformes</taxon>
        <taxon>Salmonidae</taxon>
        <taxon>Salmoninae</taxon>
        <taxon>Hucho</taxon>
    </lineage>
</organism>
<evidence type="ECO:0000259" key="4">
    <source>
        <dbReference type="PROSITE" id="PS50853"/>
    </source>
</evidence>
<dbReference type="InterPro" id="IPR013783">
    <property type="entry name" value="Ig-like_fold"/>
</dbReference>
<feature type="domain" description="Fibronectin type-III" evidence="4">
    <location>
        <begin position="583"/>
        <end position="677"/>
    </location>
</feature>
<dbReference type="PRINTS" id="PR00014">
    <property type="entry name" value="FNTYPEIII"/>
</dbReference>
<evidence type="ECO:0000256" key="1">
    <source>
        <dbReference type="ARBA" id="ARBA00022737"/>
    </source>
</evidence>
<evidence type="ECO:0000313" key="6">
    <source>
        <dbReference type="Proteomes" id="UP000314982"/>
    </source>
</evidence>
<evidence type="ECO:0000313" key="5">
    <source>
        <dbReference type="Ensembl" id="ENSHHUP00000040623.1"/>
    </source>
</evidence>
<dbReference type="PANTHER" id="PTHR14340">
    <property type="entry name" value="MICROFIBRIL-ASSOCIATED GLYCOPROTEIN 3"/>
    <property type="match status" value="1"/>
</dbReference>
<dbReference type="GeneTree" id="ENSGT01150000286978"/>
<dbReference type="CDD" id="cd05748">
    <property type="entry name" value="Ig_Titin_like"/>
    <property type="match status" value="1"/>
</dbReference>
<dbReference type="FunFam" id="2.60.40.10:FF:000012">
    <property type="entry name" value="titin isoform X1"/>
    <property type="match status" value="1"/>
</dbReference>
<dbReference type="InterPro" id="IPR007110">
    <property type="entry name" value="Ig-like_dom"/>
</dbReference>
<evidence type="ECO:0008006" key="7">
    <source>
        <dbReference type="Google" id="ProtNLM"/>
    </source>
</evidence>
<dbReference type="InterPro" id="IPR003598">
    <property type="entry name" value="Ig_sub2"/>
</dbReference>
<dbReference type="CDD" id="cd00063">
    <property type="entry name" value="FN3"/>
    <property type="match status" value="6"/>
</dbReference>
<dbReference type="FunFam" id="2.60.40.10:FF:000011">
    <property type="entry name" value="Titin b"/>
    <property type="match status" value="1"/>
</dbReference>
<evidence type="ECO:0000256" key="2">
    <source>
        <dbReference type="ARBA" id="ARBA00023319"/>
    </source>
</evidence>
<dbReference type="PROSITE" id="PS50853">
    <property type="entry name" value="FN3"/>
    <property type="match status" value="5"/>
</dbReference>
<dbReference type="Proteomes" id="UP000314982">
    <property type="component" value="Unassembled WGS sequence"/>
</dbReference>
<feature type="domain" description="Fibronectin type-III" evidence="4">
    <location>
        <begin position="94"/>
        <end position="188"/>
    </location>
</feature>
<dbReference type="SMART" id="SM00409">
    <property type="entry name" value="IG"/>
    <property type="match status" value="2"/>
</dbReference>
<dbReference type="FunFam" id="2.60.40.10:FF:000002">
    <property type="entry name" value="Titin a"/>
    <property type="match status" value="1"/>
</dbReference>
<dbReference type="InterPro" id="IPR036116">
    <property type="entry name" value="FN3_sf"/>
</dbReference>
<dbReference type="SMART" id="SM00060">
    <property type="entry name" value="FN3"/>
    <property type="match status" value="6"/>
</dbReference>
<dbReference type="Gene3D" id="2.60.40.10">
    <property type="entry name" value="Immunoglobulins"/>
    <property type="match status" value="9"/>
</dbReference>
<feature type="domain" description="Ig-like" evidence="3">
    <location>
        <begin position="488"/>
        <end position="571"/>
    </location>
</feature>
<dbReference type="PROSITE" id="PS50835">
    <property type="entry name" value="IG_LIKE"/>
    <property type="match status" value="3"/>
</dbReference>